<dbReference type="AlphaFoldDB" id="A0A840CGT5"/>
<accession>A0A840CGT5</accession>
<name>A0A840CGT5_9RHOB</name>
<dbReference type="Proteomes" id="UP000585681">
    <property type="component" value="Unassembled WGS sequence"/>
</dbReference>
<proteinExistence type="predicted"/>
<dbReference type="EMBL" id="JACIEQ010000002">
    <property type="protein sequence ID" value="MBB4022016.1"/>
    <property type="molecule type" value="Genomic_DNA"/>
</dbReference>
<keyword evidence="2" id="KW-1185">Reference proteome</keyword>
<protein>
    <recommendedName>
        <fullName evidence="3">DUF3445 domain-containing protein</fullName>
    </recommendedName>
</protein>
<reference evidence="1" key="1">
    <citation type="submission" date="2020-08" db="EMBL/GenBank/DDBJ databases">
        <title>Genomic Encyclopedia of Type Strains, Phase IV (KMG-IV): sequencing the most valuable type-strain genomes for metagenomic binning, comparative biology and taxonomic classification.</title>
        <authorList>
            <person name="Goeker M."/>
        </authorList>
    </citation>
    <scope>NUCLEOTIDE SEQUENCE [LARGE SCALE GENOMIC DNA]</scope>
    <source>
        <strain evidence="1">DSM 105040</strain>
    </source>
</reference>
<dbReference type="Pfam" id="PF11927">
    <property type="entry name" value="HODM_asu-like"/>
    <property type="match status" value="1"/>
</dbReference>
<gene>
    <name evidence="1" type="ORF">GGR17_001825</name>
</gene>
<comment type="caution">
    <text evidence="1">The sequence shown here is derived from an EMBL/GenBank/DDBJ whole genome shotgun (WGS) entry which is preliminary data.</text>
</comment>
<dbReference type="RefSeq" id="WP_054538724.1">
    <property type="nucleotide sequence ID" value="NZ_JACIEQ010000002.1"/>
</dbReference>
<organism evidence="1 2">
    <name type="scientific">Actibacterium naphthalenivorans</name>
    <dbReference type="NCBI Taxonomy" id="1614693"/>
    <lineage>
        <taxon>Bacteria</taxon>
        <taxon>Pseudomonadati</taxon>
        <taxon>Pseudomonadota</taxon>
        <taxon>Alphaproteobacteria</taxon>
        <taxon>Rhodobacterales</taxon>
        <taxon>Roseobacteraceae</taxon>
        <taxon>Actibacterium</taxon>
    </lineage>
</organism>
<sequence length="262" mass="29236">MILQRSLPHTPWSDPRLSRLPGTQPLDFKDWLVVDDAYSAQMAERDRLIAEQPAAVCALDPSAREAGEELLELVLGDLDARPAFRIAADGVTRPDGVLVPLDRTAPMQTLGRLVQEDFCILQPGGEGEHILSGAILCFPSEWTLAEKFMRPLSRIHRPVAPYDANIAARVQRMFDAVPPGRVLWRANAHPYDDPSLFMPRPEVPPRQRAQWSAPFVRSERQCILRLPETGAIVFSIHTYVLRREDLSPEQRATLPGAGEAQG</sequence>
<evidence type="ECO:0008006" key="3">
    <source>
        <dbReference type="Google" id="ProtNLM"/>
    </source>
</evidence>
<evidence type="ECO:0000313" key="2">
    <source>
        <dbReference type="Proteomes" id="UP000585681"/>
    </source>
</evidence>
<dbReference type="InterPro" id="IPR021848">
    <property type="entry name" value="HODM_asu-like"/>
</dbReference>
<evidence type="ECO:0000313" key="1">
    <source>
        <dbReference type="EMBL" id="MBB4022016.1"/>
    </source>
</evidence>